<keyword evidence="5 6" id="KW-0472">Membrane</keyword>
<feature type="transmembrane region" description="Helical" evidence="6">
    <location>
        <begin position="280"/>
        <end position="300"/>
    </location>
</feature>
<name>A0AAE0BUS1_9CHLO</name>
<reference evidence="8 9" key="1">
    <citation type="journal article" date="2015" name="Genome Biol. Evol.">
        <title>Comparative Genomics of a Bacterivorous Green Alga Reveals Evolutionary Causalities and Consequences of Phago-Mixotrophic Mode of Nutrition.</title>
        <authorList>
            <person name="Burns J.A."/>
            <person name="Paasch A."/>
            <person name="Narechania A."/>
            <person name="Kim E."/>
        </authorList>
    </citation>
    <scope>NUCLEOTIDE SEQUENCE [LARGE SCALE GENOMIC DNA]</scope>
    <source>
        <strain evidence="8 9">PLY_AMNH</strain>
    </source>
</reference>
<dbReference type="GO" id="GO:0015179">
    <property type="term" value="F:L-amino acid transmembrane transporter activity"/>
    <property type="evidence" value="ECO:0007669"/>
    <property type="project" value="TreeGrafter"/>
</dbReference>
<feature type="transmembrane region" description="Helical" evidence="6">
    <location>
        <begin position="44"/>
        <end position="64"/>
    </location>
</feature>
<feature type="transmembrane region" description="Helical" evidence="6">
    <location>
        <begin position="119"/>
        <end position="141"/>
    </location>
</feature>
<evidence type="ECO:0000313" key="8">
    <source>
        <dbReference type="EMBL" id="KAK3243223.1"/>
    </source>
</evidence>
<feature type="transmembrane region" description="Helical" evidence="6">
    <location>
        <begin position="226"/>
        <end position="248"/>
    </location>
</feature>
<evidence type="ECO:0000256" key="4">
    <source>
        <dbReference type="ARBA" id="ARBA00022989"/>
    </source>
</evidence>
<feature type="transmembrane region" description="Helical" evidence="6">
    <location>
        <begin position="359"/>
        <end position="377"/>
    </location>
</feature>
<evidence type="ECO:0000256" key="2">
    <source>
        <dbReference type="ARBA" id="ARBA00022692"/>
    </source>
</evidence>
<evidence type="ECO:0000259" key="7">
    <source>
        <dbReference type="Pfam" id="PF01490"/>
    </source>
</evidence>
<evidence type="ECO:0000313" key="9">
    <source>
        <dbReference type="Proteomes" id="UP001190700"/>
    </source>
</evidence>
<feature type="domain" description="Amino acid transporter transmembrane" evidence="7">
    <location>
        <begin position="45"/>
        <end position="407"/>
    </location>
</feature>
<sequence>MEATPAADLRKPLISPINEAEADSESGVLKYDLPKPTFTEELGCVLNMALSILGPGVLSIPYAISKSGLVVGSLMFVAALVMNDYMIVRLIDILHLMPEDQEKNFENLTELAIGRRCRIFLQGNLVVLLLGFVCGNFVAIGDLSHTVVKYLGYTVFTKTELLLLIIGVIIVPLAMVRDLSLLGKWTSPLGMLTMFLLLISVIYKLLSDSDVVAHPYTYMVPFDASFLLTFPIATFAFTVSPYVFPIFFDQMMRVRLPCGTTLTRPLDEEAKARFRMVTHYAMLLSFIIYMSVGFGGFVTFGKDTEGNLLLSYAADGLTTAVSGIMCLTVVICIPLNMYPLRLLLEGMIAPEADFSWKRFIALSLLIIGISLGISLAVPDMAKIFDVTGATGCLFVSYLLPCWIVGRLEGKWGLLQLTVAILGFITSTISLYQIVPSLWEKDDSPSPPPPSSKMAFY</sequence>
<dbReference type="GO" id="GO:0016020">
    <property type="term" value="C:membrane"/>
    <property type="evidence" value="ECO:0007669"/>
    <property type="project" value="UniProtKB-SubCell"/>
</dbReference>
<gene>
    <name evidence="8" type="ORF">CYMTET_47105</name>
</gene>
<feature type="transmembrane region" description="Helical" evidence="6">
    <location>
        <begin position="189"/>
        <end position="206"/>
    </location>
</feature>
<dbReference type="InterPro" id="IPR013057">
    <property type="entry name" value="AA_transpt_TM"/>
</dbReference>
<dbReference type="EMBL" id="LGRX02033056">
    <property type="protein sequence ID" value="KAK3243223.1"/>
    <property type="molecule type" value="Genomic_DNA"/>
</dbReference>
<evidence type="ECO:0000256" key="3">
    <source>
        <dbReference type="ARBA" id="ARBA00022970"/>
    </source>
</evidence>
<keyword evidence="2 6" id="KW-0812">Transmembrane</keyword>
<feature type="transmembrane region" description="Helical" evidence="6">
    <location>
        <begin position="161"/>
        <end position="177"/>
    </location>
</feature>
<keyword evidence="9" id="KW-1185">Reference proteome</keyword>
<protein>
    <recommendedName>
        <fullName evidence="7">Amino acid transporter transmembrane domain-containing protein</fullName>
    </recommendedName>
</protein>
<accession>A0AAE0BUS1</accession>
<feature type="transmembrane region" description="Helical" evidence="6">
    <location>
        <begin position="383"/>
        <end position="404"/>
    </location>
</feature>
<keyword evidence="3" id="KW-0029">Amino-acid transport</keyword>
<keyword evidence="3" id="KW-0813">Transport</keyword>
<evidence type="ECO:0000256" key="1">
    <source>
        <dbReference type="ARBA" id="ARBA00004141"/>
    </source>
</evidence>
<organism evidence="8 9">
    <name type="scientific">Cymbomonas tetramitiformis</name>
    <dbReference type="NCBI Taxonomy" id="36881"/>
    <lineage>
        <taxon>Eukaryota</taxon>
        <taxon>Viridiplantae</taxon>
        <taxon>Chlorophyta</taxon>
        <taxon>Pyramimonadophyceae</taxon>
        <taxon>Pyramimonadales</taxon>
        <taxon>Pyramimonadaceae</taxon>
        <taxon>Cymbomonas</taxon>
    </lineage>
</organism>
<evidence type="ECO:0000256" key="5">
    <source>
        <dbReference type="ARBA" id="ARBA00023136"/>
    </source>
</evidence>
<feature type="transmembrane region" description="Helical" evidence="6">
    <location>
        <begin position="411"/>
        <end position="434"/>
    </location>
</feature>
<dbReference type="PANTHER" id="PTHR22950:SF702">
    <property type="entry name" value="AMINO ACID TRANSPORTER PROTEIN"/>
    <property type="match status" value="1"/>
</dbReference>
<evidence type="ECO:0000256" key="6">
    <source>
        <dbReference type="SAM" id="Phobius"/>
    </source>
</evidence>
<keyword evidence="4 6" id="KW-1133">Transmembrane helix</keyword>
<dbReference type="Pfam" id="PF01490">
    <property type="entry name" value="Aa_trans"/>
    <property type="match status" value="1"/>
</dbReference>
<proteinExistence type="predicted"/>
<dbReference type="AlphaFoldDB" id="A0AAE0BUS1"/>
<comment type="subcellular location">
    <subcellularLocation>
        <location evidence="1">Membrane</location>
        <topology evidence="1">Multi-pass membrane protein</topology>
    </subcellularLocation>
</comment>
<dbReference type="Proteomes" id="UP001190700">
    <property type="component" value="Unassembled WGS sequence"/>
</dbReference>
<dbReference type="PANTHER" id="PTHR22950">
    <property type="entry name" value="AMINO ACID TRANSPORTER"/>
    <property type="match status" value="1"/>
</dbReference>
<feature type="transmembrane region" description="Helical" evidence="6">
    <location>
        <begin position="320"/>
        <end position="338"/>
    </location>
</feature>
<feature type="transmembrane region" description="Helical" evidence="6">
    <location>
        <begin position="70"/>
        <end position="88"/>
    </location>
</feature>
<comment type="caution">
    <text evidence="8">The sequence shown here is derived from an EMBL/GenBank/DDBJ whole genome shotgun (WGS) entry which is preliminary data.</text>
</comment>